<evidence type="ECO:0000256" key="3">
    <source>
        <dbReference type="SAM" id="SignalP"/>
    </source>
</evidence>
<keyword evidence="6" id="KW-1185">Reference proteome</keyword>
<keyword evidence="1" id="KW-0547">Nucleotide-binding</keyword>
<feature type="signal peptide" evidence="3">
    <location>
        <begin position="1"/>
        <end position="18"/>
    </location>
</feature>
<feature type="non-terminal residue" evidence="5">
    <location>
        <position position="468"/>
    </location>
</feature>
<evidence type="ECO:0000313" key="5">
    <source>
        <dbReference type="EMBL" id="KIK12890.1"/>
    </source>
</evidence>
<dbReference type="AlphaFoldDB" id="A0A0C9XKQ1"/>
<feature type="domain" description="SNF2 N-terminal" evidence="4">
    <location>
        <begin position="361"/>
        <end position="464"/>
    </location>
</feature>
<dbReference type="SUPFAM" id="SSF52540">
    <property type="entry name" value="P-loop containing nucleoside triphosphate hydrolases"/>
    <property type="match status" value="1"/>
</dbReference>
<dbReference type="InterPro" id="IPR027417">
    <property type="entry name" value="P-loop_NTPase"/>
</dbReference>
<feature type="chain" id="PRO_5002206341" description="SNF2 N-terminal domain-containing protein" evidence="3">
    <location>
        <begin position="19"/>
        <end position="468"/>
    </location>
</feature>
<evidence type="ECO:0000259" key="4">
    <source>
        <dbReference type="Pfam" id="PF00176"/>
    </source>
</evidence>
<dbReference type="Gene3D" id="3.40.50.10810">
    <property type="entry name" value="Tandem AAA-ATPase domain"/>
    <property type="match status" value="1"/>
</dbReference>
<reference evidence="6" key="2">
    <citation type="submission" date="2015-01" db="EMBL/GenBank/DDBJ databases">
        <title>Evolutionary Origins and Diversification of the Mycorrhizal Mutualists.</title>
        <authorList>
            <consortium name="DOE Joint Genome Institute"/>
            <consortium name="Mycorrhizal Genomics Consortium"/>
            <person name="Kohler A."/>
            <person name="Kuo A."/>
            <person name="Nagy L.G."/>
            <person name="Floudas D."/>
            <person name="Copeland A."/>
            <person name="Barry K.W."/>
            <person name="Cichocki N."/>
            <person name="Veneault-Fourrey C."/>
            <person name="LaButti K."/>
            <person name="Lindquist E.A."/>
            <person name="Lipzen A."/>
            <person name="Lundell T."/>
            <person name="Morin E."/>
            <person name="Murat C."/>
            <person name="Riley R."/>
            <person name="Ohm R."/>
            <person name="Sun H."/>
            <person name="Tunlid A."/>
            <person name="Henrissat B."/>
            <person name="Grigoriev I.V."/>
            <person name="Hibbett D.S."/>
            <person name="Martin F."/>
        </authorList>
    </citation>
    <scope>NUCLEOTIDE SEQUENCE [LARGE SCALE GENOMIC DNA]</scope>
    <source>
        <strain evidence="6">441</strain>
    </source>
</reference>
<sequence length="468" mass="53114">MPSLAISAALLLLGNSEGLPWTASTWQELTKVFGIPWFTEPDTAPDTPAPNVSSWSTATAQSVKTYAQNLWAQPNIMAQAAYARRAYTDNDAQGRTAWNGWVSANWTATWKLNRIIDEVLTEVKCGPYDTLARFKVKKVRPDVLTLAPNPLAFKLLGDDAYPDGDPMFLFPAVKSFIDHLLVNTWHRYRKALGRESNDIAKKEASLDIEWQGASRSQNDDSKSDEIASELIVRTCQLALTRVIELPKALREALKKLATEHEIREIEQLVQAALENIQPDDTAFDLPEGDHIDIPWKEGVEDLGKFTEDELWAHLGLKEKKAIPMFQKYTDPDAVIEPWTDEGERWLNSPDSGREPLRARWHQLVGIFRMLQRAFQGDAVLLMDGVGIGKTFQVIGFIACLAWFRSHFEVHKKFPGSFANLKWQGKDGNIPDLPFLIVCPVSLHHQWQREIERFLKRSAFDVLPYLQRL</sequence>
<evidence type="ECO:0000313" key="6">
    <source>
        <dbReference type="Proteomes" id="UP000054018"/>
    </source>
</evidence>
<organism evidence="5 6">
    <name type="scientific">Pisolithus microcarpus 441</name>
    <dbReference type="NCBI Taxonomy" id="765257"/>
    <lineage>
        <taxon>Eukaryota</taxon>
        <taxon>Fungi</taxon>
        <taxon>Dikarya</taxon>
        <taxon>Basidiomycota</taxon>
        <taxon>Agaricomycotina</taxon>
        <taxon>Agaricomycetes</taxon>
        <taxon>Agaricomycetidae</taxon>
        <taxon>Boletales</taxon>
        <taxon>Sclerodermatineae</taxon>
        <taxon>Pisolithaceae</taxon>
        <taxon>Pisolithus</taxon>
    </lineage>
</organism>
<keyword evidence="3" id="KW-0732">Signal</keyword>
<accession>A0A0C9XKQ1</accession>
<dbReference type="HOGENOM" id="CLU_024528_0_0_1"/>
<dbReference type="STRING" id="765257.A0A0C9XKQ1"/>
<dbReference type="PANTHER" id="PTHR10799">
    <property type="entry name" value="SNF2/RAD54 HELICASE FAMILY"/>
    <property type="match status" value="1"/>
</dbReference>
<name>A0A0C9XKQ1_9AGAM</name>
<dbReference type="InterPro" id="IPR038718">
    <property type="entry name" value="SNF2-like_sf"/>
</dbReference>
<proteinExistence type="predicted"/>
<dbReference type="InterPro" id="IPR000330">
    <property type="entry name" value="SNF2_N"/>
</dbReference>
<dbReference type="EMBL" id="KN834039">
    <property type="protein sequence ID" value="KIK12890.1"/>
    <property type="molecule type" value="Genomic_DNA"/>
</dbReference>
<gene>
    <name evidence="5" type="ORF">PISMIDRAFT_38574</name>
</gene>
<dbReference type="GO" id="GO:0005524">
    <property type="term" value="F:ATP binding"/>
    <property type="evidence" value="ECO:0007669"/>
    <property type="project" value="InterPro"/>
</dbReference>
<dbReference type="Pfam" id="PF00176">
    <property type="entry name" value="SNF2-rel_dom"/>
    <property type="match status" value="1"/>
</dbReference>
<evidence type="ECO:0000256" key="2">
    <source>
        <dbReference type="ARBA" id="ARBA00022840"/>
    </source>
</evidence>
<keyword evidence="2" id="KW-0067">ATP-binding</keyword>
<protein>
    <recommendedName>
        <fullName evidence="4">SNF2 N-terminal domain-containing protein</fullName>
    </recommendedName>
</protein>
<reference evidence="5 6" key="1">
    <citation type="submission" date="2014-04" db="EMBL/GenBank/DDBJ databases">
        <authorList>
            <consortium name="DOE Joint Genome Institute"/>
            <person name="Kuo A."/>
            <person name="Kohler A."/>
            <person name="Costa M.D."/>
            <person name="Nagy L.G."/>
            <person name="Floudas D."/>
            <person name="Copeland A."/>
            <person name="Barry K.W."/>
            <person name="Cichocki N."/>
            <person name="Veneault-Fourrey C."/>
            <person name="LaButti K."/>
            <person name="Lindquist E.A."/>
            <person name="Lipzen A."/>
            <person name="Lundell T."/>
            <person name="Morin E."/>
            <person name="Murat C."/>
            <person name="Sun H."/>
            <person name="Tunlid A."/>
            <person name="Henrissat B."/>
            <person name="Grigoriev I.V."/>
            <person name="Hibbett D.S."/>
            <person name="Martin F."/>
            <person name="Nordberg H.P."/>
            <person name="Cantor M.N."/>
            <person name="Hua S.X."/>
        </authorList>
    </citation>
    <scope>NUCLEOTIDE SEQUENCE [LARGE SCALE GENOMIC DNA]</scope>
    <source>
        <strain evidence="5 6">441</strain>
    </source>
</reference>
<evidence type="ECO:0000256" key="1">
    <source>
        <dbReference type="ARBA" id="ARBA00022741"/>
    </source>
</evidence>
<dbReference type="Proteomes" id="UP000054018">
    <property type="component" value="Unassembled WGS sequence"/>
</dbReference>
<dbReference type="OrthoDB" id="3270319at2759"/>